<proteinExistence type="predicted"/>
<name>A0A8T4L882_9ARCH</name>
<dbReference type="PANTHER" id="PTHR24273:SF32">
    <property type="entry name" value="HYALIN"/>
    <property type="match status" value="1"/>
</dbReference>
<dbReference type="Gene3D" id="2.60.40.10">
    <property type="entry name" value="Immunoglobulins"/>
    <property type="match status" value="15"/>
</dbReference>
<evidence type="ECO:0000256" key="1">
    <source>
        <dbReference type="SAM" id="MobiDB-lite"/>
    </source>
</evidence>
<reference evidence="3" key="1">
    <citation type="submission" date="2021-03" db="EMBL/GenBank/DDBJ databases">
        <authorList>
            <person name="Jaffe A."/>
        </authorList>
    </citation>
    <scope>NUCLEOTIDE SEQUENCE</scope>
    <source>
        <strain evidence="3">RIFCSPLOWO2_01_FULL_58_19</strain>
    </source>
</reference>
<accession>A0A8T4L882</accession>
<keyword evidence="2" id="KW-0472">Membrane</keyword>
<evidence type="ECO:0008006" key="5">
    <source>
        <dbReference type="Google" id="ProtNLM"/>
    </source>
</evidence>
<dbReference type="InterPro" id="IPR013783">
    <property type="entry name" value="Ig-like_fold"/>
</dbReference>
<evidence type="ECO:0000313" key="4">
    <source>
        <dbReference type="Proteomes" id="UP000678237"/>
    </source>
</evidence>
<comment type="caution">
    <text evidence="3">The sequence shown here is derived from an EMBL/GenBank/DDBJ whole genome shotgun (WGS) entry which is preliminary data.</text>
</comment>
<evidence type="ECO:0000313" key="3">
    <source>
        <dbReference type="EMBL" id="MBS3062897.1"/>
    </source>
</evidence>
<reference evidence="3" key="2">
    <citation type="submission" date="2021-05" db="EMBL/GenBank/DDBJ databases">
        <title>Protein family content uncovers lineage relationships and bacterial pathway maintenance mechanisms in DPANN archaea.</title>
        <authorList>
            <person name="Castelle C.J."/>
            <person name="Meheust R."/>
            <person name="Jaffe A.L."/>
            <person name="Seitz K."/>
            <person name="Gong X."/>
            <person name="Baker B.J."/>
            <person name="Banfield J.F."/>
        </authorList>
    </citation>
    <scope>NUCLEOTIDE SEQUENCE</scope>
    <source>
        <strain evidence="3">RIFCSPLOWO2_01_FULL_58_19</strain>
    </source>
</reference>
<evidence type="ECO:0000256" key="2">
    <source>
        <dbReference type="SAM" id="Phobius"/>
    </source>
</evidence>
<sequence>MNAWTGRGLVCFLAAVLLLSSAAYAAPQYKPGKLYFQIQPLPEFTLVVTNPPNNSAATSSPQLVDFEINPPASFAFPGTLLVNRNGQPTQPSQYPIDSPVFSYPFFLQAGTNTFSFTARDSRNATSTATHTLTLQVPTTDTLPPVIDFTSPFENAVLRTSQVMVTGTVSDNAGPITLLTVSTSAGQNFPATASNGSFGFPVTLAFGPNTITVTAKDAANNMGMAVLHLTHADDIPPQFTVSSPADNSVISTATVMVAGTATDNVALAAIQYKLNAGPEVSVPISAGAYSFAVSGLVNGTNALQLWAMDSSGNASPVILLTLTKQDSSPPPPNDTLPPVISLTAPAATTTTPLTLTGTVQDNASKPSNVNVAVSGALSYSFNRAVNQVDGSFGFEVNLAPGSNTLTLTALDAAGNEGRFTATITYTPLDNLPPTLAITSPTGNPTVSTDSMGIQGTATDNVSVLASITPKVNGVAQAPVPVNGGLFSASVNLALGANQVLATAVDAAGNTGQSNQVTITRVQFLPTPPPPDEQAPVISISTPKNLDTVSTPFIPLAGVATDNRGLSVMTYSLNNGPQTSIAFNPVTGAFSANLALAEGLNALVVRAKDAANNTGTAALTVTYAKPDTLAPEITFTTPPNGFRTTNASLPIAGTASDSSGLASLAFRVNGGTLQNLPVSATFSFPLLMPTVGAYAVEVMALDTQGNQGSNTQTYFRDAVSTPPQDIVAPFLEITQPLDRETVSTNKVQVKGNASDDRPGTLAVEARLNNGPPQVYPVTNNAFDFEVFGLAVGTNNLSFMVQDAAGNRTSHSLSVSFAVPDTVAPALTVAEPVNGAIVSQSQVNVAGSVSDDRSTMTTIGLSLNGSASTLYPVTNNAFRVMVMGLTPGPNTLSLAAQDEAGNKTTRLLSITYEAAIVPPVDKDGPILAITQPANNASFTSSFLTVTGTASDASGLSFISYSLDNGVQQVLAPTPAFSFTLSNLSEGQHTLRMTVADSLANTSNATITFYRVSITPPPGEDDQPPVVSISSPLNGETLLTSTATLRGSAIDNVGIASLAYNVNNGPLLSLIPQGALFSSLPISLVPGSNLLSVRARDLAGNTATTSLTVFYVEADNIAPVIVISSPADGLHTQETAIEVKGKVTDNRSLGQGLGGLSLRVNGGSPTPLALDATSHFNTVSNLQLGSNAFQLTATDASGNAAVTEFTVARNPLGPKPPWEPVDDLPPSIFIRSPASNASTESATIEVTGEVRDNVSIRDSAWITVNGGQPLTVAVSNGTFAGVVALLLGSNLITVAALDKAGNTGYQSVAVTRSQPFLPFIDEEKPRILFSSTQTRTSEPSFLISGNASDNVKVEPPLVQVFKGSNQVSSVPLDAAGNFSVGVSLSEGLNSFRFEASDARGNKGSTIYSVTYEPVRTKQPPPVEPPTVTLVAPADKTRTGSHLAQVSIKATNAVSLTLFVNFQPVQSFAVNQAGTFSAAVGLVPGENTITAEALNADQLAASHTIHVTYDQPRSPPPVPLRVQILSPADGLVLAANYENFVAENASHGYGASPPVAGIELSGTVEGAEAGRASIQLFVNDQFLGELPLFGQRFEVPLALTETGSIPIRVQATYLDKTASDTVYIVVEEGSSSGSGSGSGHLASREKSGKPLVLNLQGINLPPSSLPFPNPSLPSFPTPPMTSNRVTTSILSPYPDQRFTSSVINASFFIDDLRTRPSPLYYTIQLNGKQLYAGYGRGSFQKTISGLNPGSNILRLYAKARDGAWAYRWHRIWYNAPTTPTLVINSPANNASFTTATIPIAFTLTSPSPLSYSLAVNNSVQVTGQGNGSMTRNVSLSPGQNTVTVSATVPAQTSLPSSGNPNAIGPGGTIPAYTLTASITVTYSYTPPVASLTSPHFSLQQISIADSTDKVLRIMGPLISSPTNPGTTYTQLPTPGGTSILQPGIKICPQNSAFSGRTRVRLQLNTIANPLNVSAYCNYDNACNYGEGCGCSDCPAVQGCSNPQAYWTNTFLIDAKPLGISCPTTVNAGALGQLTLPGNSCFSGLPMPVIMNMFMKLPAAITLLFRSPNSFNYLDSHFVLPFTGAAWILVPAGSVPPYSRQPSDNPGQSSPWTVPPNAFDPPGSTPLALGSTPSYESFLDTSQAKQGDLLLLLVQLNQSAGNFLARPFLVGTCNNGLDDNNLNGADDFTECSGNNFVNLLTSFLFPGGMPPVIGLPPTASVQSYLIPLEVDCTQQTMEVPLACQEKLNQPTNSNCPPGTTRCPTGLCATACPGANQGSLPCNENKLCEVNENCSCSDCFGQPSSCIQGAKCAEPAKNQLAREGRENILVAYSQPMPGNSGLNSVTAFYVEPSVPLQAAPLLHCAGAVDWALLEENGLPALYCKLQGNACLRATPWEGLTKASCPSQDAFAQKGNVLGTRGLRHYSVKFIDYCLTRPAVPQCMLQLVDASNRALPLFNGQLTSMPTVLATETQSSGNAYVLAELKLQQSSLSLYSVVRGNLQSRLLPLITPCPVGSSSPCVNGLAMLSGELPAANVCECSQGTVLCEGCNQCAAPGRCPRQSCPPGSGLCVDGSCSPYCQSLPCPEGLTRCLDGTCQPPSQCQGQACTPPSQTCNDNSCRLDCGPGPCQVNCVPCLPGLNRCANGSCQVDCGPGGGEPCLPPKKVCEDNVCRFDCGSGRGPGPCQVNCPSCPPGRIPCLDGSCREFCGPCQLGQALCADDVCRPDCGTGACPPGQQLCGDNSCQTDCGPGPCTGIFVECLPCPNGLQRCEDNTCQADCGSGPPCLPPKTRCSNGSCSWLCTPDPGPGPCKSNCLPCPGGQTRCADNTCRTFCGPCPVGQTLCSDSACRLDCGPPICQVNCPICPVGKTACVDGSCRDYCGPPLQCPVGQSLCSDNTCKVDCGSVGGGCPVGTTRCLDNTCKVDCGSGNFLPCNRDGACETTEACNCSDCASQKDGCVDASACRYFGETVGSTGTGLCGCPTGTVLAPDGTCKAGGCLPGTNLCADNSCRPDCSLVPGPVDMKINLTFENFSKPLQQGSVEFQANGVPVPEGAKLRVSGGNKNVQVQYSDRFVNGQFYSLKSSVRDSASGRFSLDFRFKAAQDLKTVDDLVFEVEQPQANFAAKKIGLKVKTPASMRIYGKDKPGKPGYLLPSPNKLSFSLGRLKVAERIKFEFSEALGSNLAAGIERLPNGLKVVFLEGEQGFGEFILDLAVSEPPSPRLCDNDRVCEASEDCSCRDCDGKQGICASTVACNVRLSACACPKGTVLDARGKCSPVAACPAGTNRCTDGSCKPSMLCGQPASCEADGVCGLDESCVCGDCEGLISNCERGARCSLESGNCECPEETVQCADGTCRDKASDCSEPEELLIALKQSLTIGERQVVEVRNQLGNTIRAATVIAEAPDGEKLEALTDELGKVEFTVKVPGVYAVKVVKEQLSAEKSFSALDLFGSILNSISSSLEPTIEAIEQVGPFAVVLLLVCAMAAAYLVYSQARAFFPPGPKSTTHLKREKLVQAFLALLAFALPLWLGLSSRLGLGVIAALAEIGVSFLAAYTLKRYHESGKTIRV</sequence>
<keyword evidence="2" id="KW-1133">Transmembrane helix</keyword>
<keyword evidence="2" id="KW-0812">Transmembrane</keyword>
<dbReference type="EMBL" id="JAGVWE010000003">
    <property type="protein sequence ID" value="MBS3062897.1"/>
    <property type="molecule type" value="Genomic_DNA"/>
</dbReference>
<feature type="compositionally biased region" description="Polar residues" evidence="1">
    <location>
        <begin position="2094"/>
        <end position="2106"/>
    </location>
</feature>
<feature type="transmembrane region" description="Helical" evidence="2">
    <location>
        <begin position="3526"/>
        <end position="3547"/>
    </location>
</feature>
<gene>
    <name evidence="3" type="ORF">J4203_03420</name>
</gene>
<organism evidence="3 4">
    <name type="scientific">Candidatus Iainarchaeum sp</name>
    <dbReference type="NCBI Taxonomy" id="3101447"/>
    <lineage>
        <taxon>Archaea</taxon>
        <taxon>Candidatus Iainarchaeota</taxon>
        <taxon>Candidatus Iainarchaeia</taxon>
        <taxon>Candidatus Iainarchaeales</taxon>
        <taxon>Candidatus Iainarchaeaceae</taxon>
        <taxon>Candidatus Iainarchaeum</taxon>
    </lineage>
</organism>
<dbReference type="Pfam" id="PF17957">
    <property type="entry name" value="Big_7"/>
    <property type="match status" value="3"/>
</dbReference>
<dbReference type="Proteomes" id="UP000678237">
    <property type="component" value="Unassembled WGS sequence"/>
</dbReference>
<feature type="transmembrane region" description="Helical" evidence="2">
    <location>
        <begin position="3462"/>
        <end position="3482"/>
    </location>
</feature>
<feature type="region of interest" description="Disordered" evidence="1">
    <location>
        <begin position="2092"/>
        <end position="2120"/>
    </location>
</feature>
<protein>
    <recommendedName>
        <fullName evidence="5">HYR domain-containing protein</fullName>
    </recommendedName>
</protein>
<feature type="transmembrane region" description="Helical" evidence="2">
    <location>
        <begin position="3503"/>
        <end position="3520"/>
    </location>
</feature>
<dbReference type="Pfam" id="PF09136">
    <property type="entry name" value="Glucodextran_B"/>
    <property type="match status" value="3"/>
</dbReference>
<dbReference type="PANTHER" id="PTHR24273">
    <property type="entry name" value="FI04643P-RELATED"/>
    <property type="match status" value="1"/>
</dbReference>